<keyword evidence="2" id="KW-1185">Reference proteome</keyword>
<dbReference type="GO" id="GO:0005829">
    <property type="term" value="C:cytosol"/>
    <property type="evidence" value="ECO:0007669"/>
    <property type="project" value="TreeGrafter"/>
</dbReference>
<dbReference type="Pfam" id="PF13419">
    <property type="entry name" value="HAD_2"/>
    <property type="match status" value="1"/>
</dbReference>
<keyword evidence="1" id="KW-0378">Hydrolase</keyword>
<dbReference type="STRING" id="1903952.BIT28_12795"/>
<dbReference type="RefSeq" id="WP_075765183.1">
    <property type="nucleotide sequence ID" value="NZ_MJIL01000079.1"/>
</dbReference>
<reference evidence="1 2" key="1">
    <citation type="submission" date="2016-09" db="EMBL/GenBank/DDBJ databases">
        <title>Photobacterium proteolyticum sp. nov. a protease producing bacterium isolated from ocean sediments of Laizhou Bay.</title>
        <authorList>
            <person name="Li Y."/>
        </authorList>
    </citation>
    <scope>NUCLEOTIDE SEQUENCE [LARGE SCALE GENOMIC DNA]</scope>
    <source>
        <strain evidence="1 2">13-12</strain>
    </source>
</reference>
<dbReference type="GO" id="GO:0016787">
    <property type="term" value="F:hydrolase activity"/>
    <property type="evidence" value="ECO:0007669"/>
    <property type="project" value="UniProtKB-KW"/>
</dbReference>
<dbReference type="OrthoDB" id="9782449at2"/>
<dbReference type="SFLD" id="SFLDG01129">
    <property type="entry name" value="C1.5:_HAD__Beta-PGM__Phosphata"/>
    <property type="match status" value="1"/>
</dbReference>
<dbReference type="SUPFAM" id="SSF56784">
    <property type="entry name" value="HAD-like"/>
    <property type="match status" value="1"/>
</dbReference>
<dbReference type="InterPro" id="IPR041492">
    <property type="entry name" value="HAD_2"/>
</dbReference>
<evidence type="ECO:0000313" key="1">
    <source>
        <dbReference type="EMBL" id="OLQ74836.1"/>
    </source>
</evidence>
<dbReference type="AlphaFoldDB" id="A0A1Q9GK07"/>
<gene>
    <name evidence="1" type="ORF">BIT28_12795</name>
</gene>
<protein>
    <submittedName>
        <fullName evidence="1">HAD family hydrolase</fullName>
    </submittedName>
</protein>
<dbReference type="Gene3D" id="3.40.50.1000">
    <property type="entry name" value="HAD superfamily/HAD-like"/>
    <property type="match status" value="1"/>
</dbReference>
<name>A0A1Q9GK07_9GAMM</name>
<comment type="caution">
    <text evidence="1">The sequence shown here is derived from an EMBL/GenBank/DDBJ whole genome shotgun (WGS) entry which is preliminary data.</text>
</comment>
<dbReference type="EMBL" id="MJIL01000079">
    <property type="protein sequence ID" value="OLQ74836.1"/>
    <property type="molecule type" value="Genomic_DNA"/>
</dbReference>
<dbReference type="InterPro" id="IPR050155">
    <property type="entry name" value="HAD-like_hydrolase_sf"/>
</dbReference>
<dbReference type="InterPro" id="IPR036412">
    <property type="entry name" value="HAD-like_sf"/>
</dbReference>
<dbReference type="SFLD" id="SFLDS00003">
    <property type="entry name" value="Haloacid_Dehalogenase"/>
    <property type="match status" value="1"/>
</dbReference>
<dbReference type="Gene3D" id="1.10.150.240">
    <property type="entry name" value="Putative phosphatase, domain 2"/>
    <property type="match status" value="1"/>
</dbReference>
<accession>A0A1Q9GK07</accession>
<dbReference type="GO" id="GO:0004713">
    <property type="term" value="F:protein tyrosine kinase activity"/>
    <property type="evidence" value="ECO:0007669"/>
    <property type="project" value="TreeGrafter"/>
</dbReference>
<dbReference type="InterPro" id="IPR023214">
    <property type="entry name" value="HAD_sf"/>
</dbReference>
<evidence type="ECO:0000313" key="2">
    <source>
        <dbReference type="Proteomes" id="UP000186905"/>
    </source>
</evidence>
<dbReference type="PANTHER" id="PTHR43434">
    <property type="entry name" value="PHOSPHOGLYCOLATE PHOSPHATASE"/>
    <property type="match status" value="1"/>
</dbReference>
<dbReference type="InterPro" id="IPR023198">
    <property type="entry name" value="PGP-like_dom2"/>
</dbReference>
<dbReference type="PANTHER" id="PTHR43434:SF20">
    <property type="entry name" value="5'-NUCLEOTIDASE"/>
    <property type="match status" value="1"/>
</dbReference>
<sequence>MSYEWLIFDLDGTISDPKLGIVRSFNFALEHYGFVPQSEADIAAYIGPPLDQTFVQLTGNHDPLFIEMIVAKYRERYAEVGYSENHLYPDMKQVLLSLKEKEGCRLGVCTSKRADFAEKILAMFGLLDVFEFVSGGDIGIEKWQQLEAIRQAGTISQNAVMIGDRAVDLTAAQHNKLDSAGVLWGYGSRDELEQASPTHLFDRPEQLLELLG</sequence>
<dbReference type="Proteomes" id="UP000186905">
    <property type="component" value="Unassembled WGS sequence"/>
</dbReference>
<organism evidence="1 2">
    <name type="scientific">Photobacterium proteolyticum</name>
    <dbReference type="NCBI Taxonomy" id="1903952"/>
    <lineage>
        <taxon>Bacteria</taxon>
        <taxon>Pseudomonadati</taxon>
        <taxon>Pseudomonadota</taxon>
        <taxon>Gammaproteobacteria</taxon>
        <taxon>Vibrionales</taxon>
        <taxon>Vibrionaceae</taxon>
        <taxon>Photobacterium</taxon>
    </lineage>
</organism>
<proteinExistence type="predicted"/>